<reference evidence="2" key="1">
    <citation type="submission" date="2022-07" db="EMBL/GenBank/DDBJ databases">
        <title>Taxonomy of Novel Oxalotrophic and Methylotrophic Bacteria.</title>
        <authorList>
            <person name="Sahin N."/>
            <person name="Tani A."/>
        </authorList>
    </citation>
    <scope>NUCLEOTIDE SEQUENCE</scope>
    <source>
        <strain evidence="2">Y10</strain>
    </source>
</reference>
<proteinExistence type="predicted"/>
<evidence type="ECO:0000256" key="1">
    <source>
        <dbReference type="SAM" id="Phobius"/>
    </source>
</evidence>
<dbReference type="Proteomes" id="UP001143543">
    <property type="component" value="Unassembled WGS sequence"/>
</dbReference>
<feature type="transmembrane region" description="Helical" evidence="1">
    <location>
        <begin position="31"/>
        <end position="48"/>
    </location>
</feature>
<sequence length="93" mass="11081">MILYIYLFFEVLVYVLLTIYLFKLLLKDNKIVVSVIYFAVLWFFAEVFNQVHILLREHSIYVELGHGSIINILILLIFHIIGFSVILYRIKSK</sequence>
<keyword evidence="1" id="KW-1133">Transmembrane helix</keyword>
<evidence type="ECO:0000313" key="2">
    <source>
        <dbReference type="EMBL" id="GLB48417.1"/>
    </source>
</evidence>
<feature type="transmembrane region" description="Helical" evidence="1">
    <location>
        <begin position="6"/>
        <end position="26"/>
    </location>
</feature>
<organism evidence="2 3">
    <name type="scientific">Neptunitalea lumnitzerae</name>
    <dbReference type="NCBI Taxonomy" id="2965509"/>
    <lineage>
        <taxon>Bacteria</taxon>
        <taxon>Pseudomonadati</taxon>
        <taxon>Bacteroidota</taxon>
        <taxon>Flavobacteriia</taxon>
        <taxon>Flavobacteriales</taxon>
        <taxon>Flavobacteriaceae</taxon>
        <taxon>Neptunitalea</taxon>
    </lineage>
</organism>
<keyword evidence="1" id="KW-0472">Membrane</keyword>
<dbReference type="EMBL" id="BRVO01000001">
    <property type="protein sequence ID" value="GLB48417.1"/>
    <property type="molecule type" value="Genomic_DNA"/>
</dbReference>
<keyword evidence="1" id="KW-0812">Transmembrane</keyword>
<evidence type="ECO:0000313" key="3">
    <source>
        <dbReference type="Proteomes" id="UP001143543"/>
    </source>
</evidence>
<keyword evidence="3" id="KW-1185">Reference proteome</keyword>
<protein>
    <submittedName>
        <fullName evidence="2">Uncharacterized protein</fullName>
    </submittedName>
</protein>
<comment type="caution">
    <text evidence="2">The sequence shown here is derived from an EMBL/GenBank/DDBJ whole genome shotgun (WGS) entry which is preliminary data.</text>
</comment>
<name>A0ABQ5MHK1_9FLAO</name>
<gene>
    <name evidence="2" type="ORF">Y10_07850</name>
</gene>
<feature type="transmembrane region" description="Helical" evidence="1">
    <location>
        <begin position="68"/>
        <end position="88"/>
    </location>
</feature>
<accession>A0ABQ5MHK1</accession>